<dbReference type="Proteomes" id="UP001174909">
    <property type="component" value="Unassembled WGS sequence"/>
</dbReference>
<dbReference type="AlphaFoldDB" id="A0AA35TJ17"/>
<name>A0AA35TJ17_GEOBA</name>
<evidence type="ECO:0000256" key="9">
    <source>
        <dbReference type="ARBA" id="ARBA00023180"/>
    </source>
</evidence>
<comment type="subcellular location">
    <subcellularLocation>
        <location evidence="1">Endoplasmic reticulum lumen</location>
    </subcellularLocation>
</comment>
<feature type="region of interest" description="Disordered" evidence="10">
    <location>
        <begin position="181"/>
        <end position="208"/>
    </location>
</feature>
<keyword evidence="13" id="KW-1185">Reference proteome</keyword>
<sequence length="493" mass="55033">MAVRGAYLIVAASLVMMLQCCNHVCVCEENGISEDFEDDDLSLEVEDEEEATLSVFEPTREWKTVEEGQAIPAGLHVRMNMETGKNEAKLMDDVATDRESEKTTDKGGGSETRTPQPKTPPPANQKRGDTGPSPGFFFQGDQRRAHYYGHSDRRGIINLRRRMLTHRDVAAALRKIDENNAQIPKRPPGMITHSRPASGGSSSPSQNVVTAGVQQEGGGGRMERPMHRELSEMLQHTKTLARKSVTVPELLQALEELEYHVHHIENAKELNSIGGLVVVVRLLNHTHPDVRSSAAHVIGAATQSNPHVQSEVLDYGGLQLLCGFIGSGEPELVQRRGLFALSALLRGNTQPQLAFVQECRGLMQLGLDFQQRTMPTQLKIVTLLTDLLHEQDQLIHNSEELKSLLHRSVQEHGWCQHVPSLLHSETLSPTEKALQAMSVLQHLCDFTGHLPRLQELQQQFQAAVKQEEDEFSQTLLNHSQELLRNIRNRNKEL</sequence>
<evidence type="ECO:0000313" key="12">
    <source>
        <dbReference type="EMBL" id="CAI8049215.1"/>
    </source>
</evidence>
<evidence type="ECO:0000256" key="10">
    <source>
        <dbReference type="SAM" id="MobiDB-lite"/>
    </source>
</evidence>
<keyword evidence="5 11" id="KW-0732">Signal</keyword>
<evidence type="ECO:0000256" key="7">
    <source>
        <dbReference type="ARBA" id="ARBA00022927"/>
    </source>
</evidence>
<evidence type="ECO:0000256" key="3">
    <source>
        <dbReference type="ARBA" id="ARBA00015352"/>
    </source>
</evidence>
<feature type="compositionally biased region" description="Basic and acidic residues" evidence="10">
    <location>
        <begin position="91"/>
        <end position="105"/>
    </location>
</feature>
<comment type="similarity">
    <text evidence="2">Belongs to the SIL1 family.</text>
</comment>
<accession>A0AA35TJ17</accession>
<keyword evidence="7" id="KW-0653">Protein transport</keyword>
<dbReference type="SUPFAM" id="SSF48371">
    <property type="entry name" value="ARM repeat"/>
    <property type="match status" value="1"/>
</dbReference>
<evidence type="ECO:0000256" key="5">
    <source>
        <dbReference type="ARBA" id="ARBA00022729"/>
    </source>
</evidence>
<feature type="compositionally biased region" description="Low complexity" evidence="10">
    <location>
        <begin position="194"/>
        <end position="205"/>
    </location>
</feature>
<evidence type="ECO:0000256" key="4">
    <source>
        <dbReference type="ARBA" id="ARBA00022448"/>
    </source>
</evidence>
<keyword evidence="6" id="KW-0256">Endoplasmic reticulum</keyword>
<evidence type="ECO:0000313" key="13">
    <source>
        <dbReference type="Proteomes" id="UP001174909"/>
    </source>
</evidence>
<gene>
    <name evidence="12" type="ORF">GBAR_LOCUS27085</name>
</gene>
<dbReference type="GO" id="GO:0005788">
    <property type="term" value="C:endoplasmic reticulum lumen"/>
    <property type="evidence" value="ECO:0007669"/>
    <property type="project" value="UniProtKB-SubCell"/>
</dbReference>
<keyword evidence="4" id="KW-0813">Transport</keyword>
<comment type="caution">
    <text evidence="12">The sequence shown here is derived from an EMBL/GenBank/DDBJ whole genome shotgun (WGS) entry which is preliminary data.</text>
</comment>
<dbReference type="Gene3D" id="1.25.10.10">
    <property type="entry name" value="Leucine-rich Repeat Variant"/>
    <property type="match status" value="1"/>
</dbReference>
<evidence type="ECO:0000256" key="2">
    <source>
        <dbReference type="ARBA" id="ARBA00010588"/>
    </source>
</evidence>
<evidence type="ECO:0000256" key="1">
    <source>
        <dbReference type="ARBA" id="ARBA00004319"/>
    </source>
</evidence>
<dbReference type="PANTHER" id="PTHR19316">
    <property type="entry name" value="PROTEIN FOLDING REGULATOR"/>
    <property type="match status" value="1"/>
</dbReference>
<feature type="signal peptide" evidence="11">
    <location>
        <begin position="1"/>
        <end position="23"/>
    </location>
</feature>
<dbReference type="InterPro" id="IPR016024">
    <property type="entry name" value="ARM-type_fold"/>
</dbReference>
<dbReference type="GO" id="GO:0000774">
    <property type="term" value="F:adenyl-nucleotide exchange factor activity"/>
    <property type="evidence" value="ECO:0007669"/>
    <property type="project" value="TreeGrafter"/>
</dbReference>
<protein>
    <recommendedName>
        <fullName evidence="3">Nucleotide exchange factor SIL1</fullName>
    </recommendedName>
</protein>
<feature type="region of interest" description="Disordered" evidence="10">
    <location>
        <begin position="91"/>
        <end position="139"/>
    </location>
</feature>
<dbReference type="InterPro" id="IPR050693">
    <property type="entry name" value="Hsp70_NEF-Inhibitors"/>
</dbReference>
<reference evidence="12" key="1">
    <citation type="submission" date="2023-03" db="EMBL/GenBank/DDBJ databases">
        <authorList>
            <person name="Steffen K."/>
            <person name="Cardenas P."/>
        </authorList>
    </citation>
    <scope>NUCLEOTIDE SEQUENCE</scope>
</reference>
<evidence type="ECO:0000256" key="6">
    <source>
        <dbReference type="ARBA" id="ARBA00022824"/>
    </source>
</evidence>
<evidence type="ECO:0000256" key="11">
    <source>
        <dbReference type="SAM" id="SignalP"/>
    </source>
</evidence>
<organism evidence="12 13">
    <name type="scientific">Geodia barretti</name>
    <name type="common">Barrett's horny sponge</name>
    <dbReference type="NCBI Taxonomy" id="519541"/>
    <lineage>
        <taxon>Eukaryota</taxon>
        <taxon>Metazoa</taxon>
        <taxon>Porifera</taxon>
        <taxon>Demospongiae</taxon>
        <taxon>Heteroscleromorpha</taxon>
        <taxon>Tetractinellida</taxon>
        <taxon>Astrophorina</taxon>
        <taxon>Geodiidae</taxon>
        <taxon>Geodia</taxon>
    </lineage>
</organism>
<keyword evidence="8" id="KW-0811">Translocation</keyword>
<dbReference type="PANTHER" id="PTHR19316:SF35">
    <property type="entry name" value="NUCLEOTIDE EXCHANGE FACTOR SIL1"/>
    <property type="match status" value="1"/>
</dbReference>
<keyword evidence="9" id="KW-0325">Glycoprotein</keyword>
<evidence type="ECO:0000256" key="8">
    <source>
        <dbReference type="ARBA" id="ARBA00023010"/>
    </source>
</evidence>
<dbReference type="GO" id="GO:0015031">
    <property type="term" value="P:protein transport"/>
    <property type="evidence" value="ECO:0007669"/>
    <property type="project" value="UniProtKB-KW"/>
</dbReference>
<dbReference type="InterPro" id="IPR011989">
    <property type="entry name" value="ARM-like"/>
</dbReference>
<feature type="chain" id="PRO_5041338762" description="Nucleotide exchange factor SIL1" evidence="11">
    <location>
        <begin position="24"/>
        <end position="493"/>
    </location>
</feature>
<proteinExistence type="inferred from homology"/>
<dbReference type="EMBL" id="CASHTH010003779">
    <property type="protein sequence ID" value="CAI8049215.1"/>
    <property type="molecule type" value="Genomic_DNA"/>
</dbReference>